<dbReference type="Gene3D" id="3.40.50.850">
    <property type="entry name" value="Isochorismatase-like"/>
    <property type="match status" value="1"/>
</dbReference>
<comment type="subcellular location">
    <subcellularLocation>
        <location evidence="1">Nucleus</location>
    </subcellularLocation>
</comment>
<dbReference type="Pfam" id="PF00857">
    <property type="entry name" value="Isochorismatase"/>
    <property type="match status" value="1"/>
</dbReference>
<evidence type="ECO:0000256" key="3">
    <source>
        <dbReference type="ARBA" id="ARBA00022723"/>
    </source>
</evidence>
<dbReference type="AlphaFoldDB" id="A0A8H3ZRE4"/>
<proteinExistence type="inferred from homology"/>
<keyword evidence="6" id="KW-0539">Nucleus</keyword>
<evidence type="ECO:0000256" key="7">
    <source>
        <dbReference type="SAM" id="MobiDB-lite"/>
    </source>
</evidence>
<evidence type="ECO:0000256" key="6">
    <source>
        <dbReference type="ARBA" id="ARBA00023242"/>
    </source>
</evidence>
<dbReference type="PANTHER" id="PTHR47338:SF5">
    <property type="entry name" value="ZN(II)2CYS6 TRANSCRIPTION FACTOR (EUROFUNG)"/>
    <property type="match status" value="1"/>
</dbReference>
<evidence type="ECO:0000259" key="8">
    <source>
        <dbReference type="SMART" id="SM00906"/>
    </source>
</evidence>
<dbReference type="OrthoDB" id="2399539at2759"/>
<keyword evidence="5" id="KW-0804">Transcription</keyword>
<sequence>GVEDLAIICASSTARDDDWIAQEESHIGEANAGDLASFPLPRTPADTSCPNVSPPSLSGPLPSSNPSLPPDDEVIEGCKTFVTSYFQLGFIPKAMFQENLVRNPTSTSRFLLCCILSISSRFTPSLVHRYGSATTATDHFLKAARALASEEMYRPSLDNTQAFFLLAIAEWGNGDRDRSSMDMGVAVRMATLLKLHREETYTLPLDAEAEQLVRAESARRTFWMIQSQENLHSGYGTPAPFSLDDITAYLPCDESEFAFGVVPATRSALPGTPPALANPSSATGHSRCLFATLIQAHNLWGQVARQTGRPGLGLDDGAPWIAGGSHSAMTASLRSWEEEMPPRHKWSIWNLRGWKAESLHLAYLSVVMVLRLSNIVIRRIYIDQIIGTLSSTTEDALPQEGQAPNEFWRNMSHDLFANVVELHEQVEAYFSVRSRDEGFPAILVFCVYICGSLASYLWRHPQLCPHIAPSEAEGMAMGSLKVLGELHEAWPTSARWQKGLQQIATPLSNTTSPAAGKDAGGAGMSTRQDNSGLDAACSTTADGPDDQFEAELAAFLNGDLHYDLLEGTPHENISTSPQCCRLPWVHIRPFNSRALCPYYTPIAMAAIDGHPDAASYAASGYGNRMGWGTRPALLLIDICKAYWTPGSPLDLSGNPAAVEVPASAARLVAAARKGGVPVLWTAVEYGDPNMADAGLFWLKAKTLAVWQIGSELHSQGLADWVNEDLTPTKGDAVIQKKYASGFFGTTLATELRCRNIDTVVICGVSTSGCVRATTLDAMQNGFRPMVVGSACGDRSEDIQKANLFDLHSKYADVVLEAEAIEHLQTGWLGA</sequence>
<organism evidence="9 10">
    <name type="scientific">Colletotrichum asianum</name>
    <dbReference type="NCBI Taxonomy" id="702518"/>
    <lineage>
        <taxon>Eukaryota</taxon>
        <taxon>Fungi</taxon>
        <taxon>Dikarya</taxon>
        <taxon>Ascomycota</taxon>
        <taxon>Pezizomycotina</taxon>
        <taxon>Sordariomycetes</taxon>
        <taxon>Hypocreomycetidae</taxon>
        <taxon>Glomerellales</taxon>
        <taxon>Glomerellaceae</taxon>
        <taxon>Colletotrichum</taxon>
        <taxon>Colletotrichum gloeosporioides species complex</taxon>
    </lineage>
</organism>
<keyword evidence="4" id="KW-0805">Transcription regulation</keyword>
<feature type="compositionally biased region" description="Low complexity" evidence="7">
    <location>
        <begin position="50"/>
        <end position="66"/>
    </location>
</feature>
<evidence type="ECO:0000313" key="9">
    <source>
        <dbReference type="EMBL" id="KAF0324832.1"/>
    </source>
</evidence>
<evidence type="ECO:0000313" key="10">
    <source>
        <dbReference type="Proteomes" id="UP000434172"/>
    </source>
</evidence>
<dbReference type="CDD" id="cd12148">
    <property type="entry name" value="fungal_TF_MHR"/>
    <property type="match status" value="1"/>
</dbReference>
<dbReference type="PANTHER" id="PTHR47338">
    <property type="entry name" value="ZN(II)2CYS6 TRANSCRIPTION FACTOR (EUROFUNG)-RELATED"/>
    <property type="match status" value="1"/>
</dbReference>
<dbReference type="InterPro" id="IPR050815">
    <property type="entry name" value="TF_fung"/>
</dbReference>
<keyword evidence="3" id="KW-0479">Metal-binding</keyword>
<dbReference type="GO" id="GO:0003677">
    <property type="term" value="F:DNA binding"/>
    <property type="evidence" value="ECO:0007669"/>
    <property type="project" value="InterPro"/>
</dbReference>
<dbReference type="Pfam" id="PF04082">
    <property type="entry name" value="Fungal_trans"/>
    <property type="match status" value="1"/>
</dbReference>
<name>A0A8H3ZRE4_9PEZI</name>
<dbReference type="SUPFAM" id="SSF52499">
    <property type="entry name" value="Isochorismatase-like hydrolases"/>
    <property type="match status" value="1"/>
</dbReference>
<dbReference type="GO" id="GO:0000981">
    <property type="term" value="F:DNA-binding transcription factor activity, RNA polymerase II-specific"/>
    <property type="evidence" value="ECO:0007669"/>
    <property type="project" value="InterPro"/>
</dbReference>
<feature type="domain" description="Xylanolytic transcriptional activator regulatory" evidence="8">
    <location>
        <begin position="179"/>
        <end position="257"/>
    </location>
</feature>
<gene>
    <name evidence="9" type="ORF">GQ607_008003</name>
</gene>
<protein>
    <recommendedName>
        <fullName evidence="8">Xylanolytic transcriptional activator regulatory domain-containing protein</fullName>
    </recommendedName>
</protein>
<dbReference type="GO" id="GO:0008270">
    <property type="term" value="F:zinc ion binding"/>
    <property type="evidence" value="ECO:0007669"/>
    <property type="project" value="InterPro"/>
</dbReference>
<dbReference type="Proteomes" id="UP000434172">
    <property type="component" value="Unassembled WGS sequence"/>
</dbReference>
<feature type="region of interest" description="Disordered" evidence="7">
    <location>
        <begin position="47"/>
        <end position="70"/>
    </location>
</feature>
<evidence type="ECO:0000256" key="1">
    <source>
        <dbReference type="ARBA" id="ARBA00004123"/>
    </source>
</evidence>
<dbReference type="InterPro" id="IPR007219">
    <property type="entry name" value="XnlR_reg_dom"/>
</dbReference>
<comment type="caution">
    <text evidence="9">The sequence shown here is derived from an EMBL/GenBank/DDBJ whole genome shotgun (WGS) entry which is preliminary data.</text>
</comment>
<reference evidence="9 10" key="1">
    <citation type="submission" date="2019-12" db="EMBL/GenBank/DDBJ databases">
        <title>A genome sequence resource for the geographically widespread anthracnose pathogen Colletotrichum asianum.</title>
        <authorList>
            <person name="Meng Y."/>
        </authorList>
    </citation>
    <scope>NUCLEOTIDE SEQUENCE [LARGE SCALE GENOMIC DNA]</scope>
    <source>
        <strain evidence="9 10">ICMP 18580</strain>
    </source>
</reference>
<accession>A0A8H3ZRE4</accession>
<dbReference type="GO" id="GO:0006351">
    <property type="term" value="P:DNA-templated transcription"/>
    <property type="evidence" value="ECO:0007669"/>
    <property type="project" value="InterPro"/>
</dbReference>
<dbReference type="GO" id="GO:0005634">
    <property type="term" value="C:nucleus"/>
    <property type="evidence" value="ECO:0007669"/>
    <property type="project" value="UniProtKB-SubCell"/>
</dbReference>
<comment type="similarity">
    <text evidence="2">Belongs to the isochorismatase family.</text>
</comment>
<dbReference type="EMBL" id="WOWK01000041">
    <property type="protein sequence ID" value="KAF0324832.1"/>
    <property type="molecule type" value="Genomic_DNA"/>
</dbReference>
<dbReference type="SMART" id="SM00906">
    <property type="entry name" value="Fungal_trans"/>
    <property type="match status" value="1"/>
</dbReference>
<dbReference type="InterPro" id="IPR036380">
    <property type="entry name" value="Isochorismatase-like_sf"/>
</dbReference>
<dbReference type="InterPro" id="IPR000868">
    <property type="entry name" value="Isochorismatase-like_dom"/>
</dbReference>
<keyword evidence="10" id="KW-1185">Reference proteome</keyword>
<feature type="compositionally biased region" description="Polar residues" evidence="7">
    <location>
        <begin position="525"/>
        <end position="540"/>
    </location>
</feature>
<evidence type="ECO:0000256" key="4">
    <source>
        <dbReference type="ARBA" id="ARBA00023015"/>
    </source>
</evidence>
<evidence type="ECO:0000256" key="2">
    <source>
        <dbReference type="ARBA" id="ARBA00006336"/>
    </source>
</evidence>
<feature type="non-terminal residue" evidence="9">
    <location>
        <position position="1"/>
    </location>
</feature>
<feature type="region of interest" description="Disordered" evidence="7">
    <location>
        <begin position="507"/>
        <end position="540"/>
    </location>
</feature>
<evidence type="ECO:0000256" key="5">
    <source>
        <dbReference type="ARBA" id="ARBA00023163"/>
    </source>
</evidence>